<organism evidence="2 3">
    <name type="scientific">Synaphobranchus kaupii</name>
    <name type="common">Kaup's arrowtooth eel</name>
    <dbReference type="NCBI Taxonomy" id="118154"/>
    <lineage>
        <taxon>Eukaryota</taxon>
        <taxon>Metazoa</taxon>
        <taxon>Chordata</taxon>
        <taxon>Craniata</taxon>
        <taxon>Vertebrata</taxon>
        <taxon>Euteleostomi</taxon>
        <taxon>Actinopterygii</taxon>
        <taxon>Neopterygii</taxon>
        <taxon>Teleostei</taxon>
        <taxon>Anguilliformes</taxon>
        <taxon>Synaphobranchidae</taxon>
        <taxon>Synaphobranchus</taxon>
    </lineage>
</organism>
<name>A0A9Q1IUV7_SYNKA</name>
<dbReference type="OrthoDB" id="6589456at2759"/>
<feature type="compositionally biased region" description="Basic residues" evidence="1">
    <location>
        <begin position="78"/>
        <end position="91"/>
    </location>
</feature>
<evidence type="ECO:0000313" key="2">
    <source>
        <dbReference type="EMBL" id="KAJ8355957.1"/>
    </source>
</evidence>
<sequence>MDSNPRLLSSLRYIGPLGRTLGALRVPWTLCARLSVRLHPELTGGTAPELTGEPPPGSVGDASRRNICAASAAERRPSGPRRFHRLKDKQP</sequence>
<protein>
    <submittedName>
        <fullName evidence="2">Uncharacterized protein</fullName>
    </submittedName>
</protein>
<evidence type="ECO:0000313" key="3">
    <source>
        <dbReference type="Proteomes" id="UP001152622"/>
    </source>
</evidence>
<comment type="caution">
    <text evidence="2">The sequence shown here is derived from an EMBL/GenBank/DDBJ whole genome shotgun (WGS) entry which is preliminary data.</text>
</comment>
<dbReference type="Proteomes" id="UP001152622">
    <property type="component" value="Chromosome 6"/>
</dbReference>
<keyword evidence="3" id="KW-1185">Reference proteome</keyword>
<gene>
    <name evidence="2" type="ORF">SKAU_G00187510</name>
</gene>
<dbReference type="AlphaFoldDB" id="A0A9Q1IUV7"/>
<reference evidence="2" key="1">
    <citation type="journal article" date="2023" name="Science">
        <title>Genome structures resolve the early diversification of teleost fishes.</title>
        <authorList>
            <person name="Parey E."/>
            <person name="Louis A."/>
            <person name="Montfort J."/>
            <person name="Bouchez O."/>
            <person name="Roques C."/>
            <person name="Iampietro C."/>
            <person name="Lluch J."/>
            <person name="Castinel A."/>
            <person name="Donnadieu C."/>
            <person name="Desvignes T."/>
            <person name="Floi Bucao C."/>
            <person name="Jouanno E."/>
            <person name="Wen M."/>
            <person name="Mejri S."/>
            <person name="Dirks R."/>
            <person name="Jansen H."/>
            <person name="Henkel C."/>
            <person name="Chen W.J."/>
            <person name="Zahm M."/>
            <person name="Cabau C."/>
            <person name="Klopp C."/>
            <person name="Thompson A.W."/>
            <person name="Robinson-Rechavi M."/>
            <person name="Braasch I."/>
            <person name="Lecointre G."/>
            <person name="Bobe J."/>
            <person name="Postlethwait J.H."/>
            <person name="Berthelot C."/>
            <person name="Roest Crollius H."/>
            <person name="Guiguen Y."/>
        </authorList>
    </citation>
    <scope>NUCLEOTIDE SEQUENCE</scope>
    <source>
        <strain evidence="2">WJC10195</strain>
    </source>
</reference>
<proteinExistence type="predicted"/>
<evidence type="ECO:0000256" key="1">
    <source>
        <dbReference type="SAM" id="MobiDB-lite"/>
    </source>
</evidence>
<dbReference type="EMBL" id="JAINUF010000006">
    <property type="protein sequence ID" value="KAJ8355957.1"/>
    <property type="molecule type" value="Genomic_DNA"/>
</dbReference>
<accession>A0A9Q1IUV7</accession>
<feature type="region of interest" description="Disordered" evidence="1">
    <location>
        <begin position="42"/>
        <end position="91"/>
    </location>
</feature>